<dbReference type="Gene3D" id="2.130.10.10">
    <property type="entry name" value="YVTN repeat-like/Quinoprotein amine dehydrogenase"/>
    <property type="match status" value="3"/>
</dbReference>
<evidence type="ECO:0000313" key="2">
    <source>
        <dbReference type="EMBL" id="NIA57471.1"/>
    </source>
</evidence>
<dbReference type="CDD" id="cd15482">
    <property type="entry name" value="Sialidase_non-viral"/>
    <property type="match status" value="1"/>
</dbReference>
<proteinExistence type="predicted"/>
<evidence type="ECO:0000313" key="3">
    <source>
        <dbReference type="Proteomes" id="UP000716322"/>
    </source>
</evidence>
<accession>A0ABX0PJ48</accession>
<sequence>MMTWLHKATWLGGLFAAAGTMSLAQAQTATDDSGYRSTQTFRSFQAAGGGEEDRPTVMGRLEWLKARYGATLPADFSHRMVQEWAKQRATYPQLAPGATPPAGVPQWQSIGPTRAVKTQNDIQLSVTDSGRLRNILPHPTDPNTVYLLSSSGGIWKTSNFESPYPTWTPITDKVITTSGGAAALGRSPQTLYYGTGDPFDGIPIVGGAMLKTTDGGNTWSPFVFLGNSGMVLDVKVDTRGATDVVLVATDAGIFRSADGGNTYAQVLNGGRVWSLARSSTGWLATAATSGYYSPATLYWSNDGITWTPLSAPNLTGGAGRITLAVGAPGDNVVYAYAANSCSSGCDQKDLFRSGDGGYTWTALGLNSKAPVNPNEENPTMELMGGQGFYNHMIVVDPTDPTRNTVYLGGQLNTGKTTDGGQTWRLMTNWLAQFGLPYAHADHHTATVSTAGGMKRVMIGTDGGLFLSYDEGKTWTDQKNTGLVDYLIYSMATSGSDPKSVLIGLQDNGTRIRVGNTSVFNQSFGGDGFGVGWSQSRNVTALGSYVYGYIYYAQKDPNIQKKWTDPTFDDATCTYNGINACNAYFVTPIATPSAQADPGGKTYFTNTKSLIYRTDDAGASWTPIFSGSTAATYIRGASHSVSVSPIDLNHVAAVSPGGRVLITVDAGATWKQRNTLVPGHLGYNSSVAWANNSVLYVSSENPFGQSVYVVKSTDGGATWAAASNGLPNVPIQKLLAAPNDLSGNTVYAATWLGVYRTTNGGISWSQFGAGLPTVEVSDLYMPADGSFLRASTYGRGVWDLSLR</sequence>
<feature type="chain" id="PRO_5045696392" evidence="1">
    <location>
        <begin position="27"/>
        <end position="802"/>
    </location>
</feature>
<comment type="caution">
    <text evidence="2">The sequence shown here is derived from an EMBL/GenBank/DDBJ whole genome shotgun (WGS) entry which is preliminary data.</text>
</comment>
<dbReference type="PANTHER" id="PTHR12106">
    <property type="entry name" value="SORTILIN RELATED"/>
    <property type="match status" value="1"/>
</dbReference>
<reference evidence="2 3" key="1">
    <citation type="submission" date="2020-03" db="EMBL/GenBank/DDBJ databases">
        <title>Genome sequence of strain Massilia sp. TW-1.</title>
        <authorList>
            <person name="Chaudhary D.K."/>
        </authorList>
    </citation>
    <scope>NUCLEOTIDE SEQUENCE [LARGE SCALE GENOMIC DNA]</scope>
    <source>
        <strain evidence="2 3">TW-1</strain>
    </source>
</reference>
<dbReference type="InterPro" id="IPR015943">
    <property type="entry name" value="WD40/YVTN_repeat-like_dom_sf"/>
</dbReference>
<dbReference type="Proteomes" id="UP000716322">
    <property type="component" value="Unassembled WGS sequence"/>
</dbReference>
<name>A0ABX0PJ48_9BURK</name>
<keyword evidence="1" id="KW-0732">Signal</keyword>
<organism evidence="2 3">
    <name type="scientific">Telluria antibiotica</name>
    <dbReference type="NCBI Taxonomy" id="2717319"/>
    <lineage>
        <taxon>Bacteria</taxon>
        <taxon>Pseudomonadati</taxon>
        <taxon>Pseudomonadota</taxon>
        <taxon>Betaproteobacteria</taxon>
        <taxon>Burkholderiales</taxon>
        <taxon>Oxalobacteraceae</taxon>
        <taxon>Telluria group</taxon>
        <taxon>Telluria</taxon>
    </lineage>
</organism>
<protein>
    <submittedName>
        <fullName evidence="2">Uncharacterized protein</fullName>
    </submittedName>
</protein>
<dbReference type="InterPro" id="IPR050310">
    <property type="entry name" value="VPS10-sortilin"/>
</dbReference>
<dbReference type="SUPFAM" id="SSF110296">
    <property type="entry name" value="Oligoxyloglucan reducing end-specific cellobiohydrolase"/>
    <property type="match status" value="2"/>
</dbReference>
<feature type="signal peptide" evidence="1">
    <location>
        <begin position="1"/>
        <end position="26"/>
    </location>
</feature>
<keyword evidence="3" id="KW-1185">Reference proteome</keyword>
<dbReference type="PANTHER" id="PTHR12106:SF27">
    <property type="entry name" value="SORTILIN-RELATED RECEPTOR"/>
    <property type="match status" value="1"/>
</dbReference>
<gene>
    <name evidence="2" type="ORF">HAV22_27985</name>
</gene>
<evidence type="ECO:0000256" key="1">
    <source>
        <dbReference type="SAM" id="SignalP"/>
    </source>
</evidence>
<dbReference type="EMBL" id="JAAQOM010000023">
    <property type="protein sequence ID" value="NIA57471.1"/>
    <property type="molecule type" value="Genomic_DNA"/>
</dbReference>